<evidence type="ECO:0000313" key="2">
    <source>
        <dbReference type="Proteomes" id="UP001059480"/>
    </source>
</evidence>
<keyword evidence="2" id="KW-1185">Reference proteome</keyword>
<sequence>MEFKVKIPADKFSKNQLKVVSMTPVLVNVYDKLGIIQEEFETKSSQTIYPLQTSLDEIGQVIVDIIPGKIYDFYPVVQAY</sequence>
<gene>
    <name evidence="1" type="ORF">NPA36_00335</name>
</gene>
<dbReference type="EMBL" id="JANHNZ010000001">
    <property type="protein sequence ID" value="MCQ9209014.1"/>
    <property type="molecule type" value="Genomic_DNA"/>
</dbReference>
<dbReference type="Proteomes" id="UP001059480">
    <property type="component" value="Unassembled WGS sequence"/>
</dbReference>
<organism evidence="1 2">
    <name type="scientific">Granulicatella seriolae</name>
    <dbReference type="NCBI Taxonomy" id="2967226"/>
    <lineage>
        <taxon>Bacteria</taxon>
        <taxon>Bacillati</taxon>
        <taxon>Bacillota</taxon>
        <taxon>Bacilli</taxon>
        <taxon>Lactobacillales</taxon>
        <taxon>Carnobacteriaceae</taxon>
        <taxon>Granulicatella</taxon>
    </lineage>
</organism>
<reference evidence="1" key="1">
    <citation type="submission" date="2022-07" db="EMBL/GenBank/DDBJ databases">
        <authorList>
            <person name="Jung M.-Y."/>
            <person name="Lee M."/>
        </authorList>
    </citation>
    <scope>NUCLEOTIDE SEQUENCE</scope>
    <source>
        <strain evidence="1">S8</strain>
    </source>
</reference>
<name>A0ABT1WL50_9LACT</name>
<dbReference type="RefSeq" id="WP_256944131.1">
    <property type="nucleotide sequence ID" value="NZ_JANHNZ010000001.1"/>
</dbReference>
<proteinExistence type="predicted"/>
<protein>
    <submittedName>
        <fullName evidence="1">Uncharacterized protein</fullName>
    </submittedName>
</protein>
<reference evidence="1" key="3">
    <citation type="journal article" date="2023" name="Microbiol. Resour. Announc.">
        <title>Draft Genome Sequence of Granulicatella sp. Strain S8, Isolated from a Marine Fish, Seriola quinqueradiata.</title>
        <authorList>
            <person name="Lee M."/>
            <person name="Farooq A."/>
            <person name="Jeong J.B."/>
            <person name="Jung M.Y."/>
        </authorList>
    </citation>
    <scope>NUCLEOTIDE SEQUENCE</scope>
    <source>
        <strain evidence="1">S8</strain>
    </source>
</reference>
<comment type="caution">
    <text evidence="1">The sequence shown here is derived from an EMBL/GenBank/DDBJ whole genome shotgun (WGS) entry which is preliminary data.</text>
</comment>
<accession>A0ABT1WL50</accession>
<reference evidence="1" key="2">
    <citation type="journal article" date="2023" name="Curr. Microbiol.">
        <title>Granulicatella seriolae sp. nov., a Novel Facultative Anaerobe Isolated from Yellowtail Marine Fish.</title>
        <authorList>
            <person name="Lee M."/>
            <person name="Choi Y.J."/>
            <person name="Farooq A."/>
            <person name="Jeong J.B."/>
            <person name="Jung M.Y."/>
        </authorList>
    </citation>
    <scope>NUCLEOTIDE SEQUENCE</scope>
    <source>
        <strain evidence="1">S8</strain>
    </source>
</reference>
<evidence type="ECO:0000313" key="1">
    <source>
        <dbReference type="EMBL" id="MCQ9209014.1"/>
    </source>
</evidence>